<evidence type="ECO:0000256" key="3">
    <source>
        <dbReference type="ARBA" id="ARBA00023274"/>
    </source>
</evidence>
<evidence type="ECO:0000256" key="2">
    <source>
        <dbReference type="ARBA" id="ARBA00022980"/>
    </source>
</evidence>
<evidence type="ECO:0000313" key="6">
    <source>
        <dbReference type="EMBL" id="MFC0595570.1"/>
    </source>
</evidence>
<evidence type="ECO:0000256" key="1">
    <source>
        <dbReference type="ARBA" id="ARBA00010528"/>
    </source>
</evidence>
<dbReference type="RefSeq" id="WP_188847984.1">
    <property type="nucleotide sequence ID" value="NZ_BMPJ01000028.1"/>
</dbReference>
<evidence type="ECO:0000256" key="4">
    <source>
        <dbReference type="ARBA" id="ARBA00035244"/>
    </source>
</evidence>
<dbReference type="GO" id="GO:0005840">
    <property type="term" value="C:ribosome"/>
    <property type="evidence" value="ECO:0007669"/>
    <property type="project" value="UniProtKB-KW"/>
</dbReference>
<dbReference type="InterPro" id="IPR013005">
    <property type="entry name" value="Ribosomal_uL4-like"/>
</dbReference>
<dbReference type="HAMAP" id="MF_01328_B">
    <property type="entry name" value="Ribosomal_uL4_B"/>
    <property type="match status" value="1"/>
</dbReference>
<proteinExistence type="inferred from homology"/>
<dbReference type="Proteomes" id="UP001589830">
    <property type="component" value="Unassembled WGS sequence"/>
</dbReference>
<keyword evidence="2 5" id="KW-0689">Ribosomal protein</keyword>
<keyword evidence="7" id="KW-1185">Reference proteome</keyword>
<evidence type="ECO:0000256" key="5">
    <source>
        <dbReference type="HAMAP-Rule" id="MF_01328"/>
    </source>
</evidence>
<keyword evidence="5" id="KW-0694">RNA-binding</keyword>
<comment type="function">
    <text evidence="5">Forms part of the polypeptide exit tunnel.</text>
</comment>
<evidence type="ECO:0000313" key="7">
    <source>
        <dbReference type="Proteomes" id="UP001589830"/>
    </source>
</evidence>
<dbReference type="EMBL" id="JBHLTW010000019">
    <property type="protein sequence ID" value="MFC0595570.1"/>
    <property type="molecule type" value="Genomic_DNA"/>
</dbReference>
<protein>
    <recommendedName>
        <fullName evidence="4 5">Large ribosomal subunit protein uL4</fullName>
    </recommendedName>
</protein>
<comment type="subunit">
    <text evidence="5">Part of the 50S ribosomal subunit.</text>
</comment>
<dbReference type="SUPFAM" id="SSF52166">
    <property type="entry name" value="Ribosomal protein L4"/>
    <property type="match status" value="1"/>
</dbReference>
<accession>A0ABV6Q0C9</accession>
<dbReference type="Gene3D" id="3.40.1370.10">
    <property type="match status" value="1"/>
</dbReference>
<comment type="caution">
    <text evidence="6">The sequence shown here is derived from an EMBL/GenBank/DDBJ whole genome shotgun (WGS) entry which is preliminary data.</text>
</comment>
<keyword evidence="5" id="KW-0699">rRNA-binding</keyword>
<dbReference type="PANTHER" id="PTHR10746:SF6">
    <property type="entry name" value="LARGE RIBOSOMAL SUBUNIT PROTEIN UL4M"/>
    <property type="match status" value="1"/>
</dbReference>
<gene>
    <name evidence="5 6" type="primary">rplD</name>
    <name evidence="6" type="ORF">ACFFFP_05250</name>
</gene>
<name>A0ABV6Q0C9_9DEIN</name>
<dbReference type="Pfam" id="PF00573">
    <property type="entry name" value="Ribosomal_L4"/>
    <property type="match status" value="1"/>
</dbReference>
<dbReference type="NCBIfam" id="TIGR03953">
    <property type="entry name" value="rplD_bact"/>
    <property type="match status" value="1"/>
</dbReference>
<sequence>MKEGMVYQIPVVSASGKRELAAELPQEINPHLLWEVVRWQLAKRRRGTASTKTRGEVAYSGRKIWPQKHTGRARHGDIGAPIFVGGGVAFGPKPRDYSYTLPKKVRKAGLAMAVADRAKEGKLLLVEAFSGVNGKTKEFLAWAQGVGLDGSESVLLVAESELVRRAARNLPWVVTLAPEGLNVYDILRTERLVMDLKAWEVFQSRIGGEA</sequence>
<comment type="similarity">
    <text evidence="1 5">Belongs to the universal ribosomal protein uL4 family.</text>
</comment>
<comment type="function">
    <text evidence="5">One of the primary rRNA binding proteins, this protein initially binds near the 5'-end of the 23S rRNA. It is important during the early stages of 50S assembly. It makes multiple contacts with different domains of the 23S rRNA in the assembled 50S subunit and ribosome.</text>
</comment>
<dbReference type="InterPro" id="IPR002136">
    <property type="entry name" value="Ribosomal_uL4"/>
</dbReference>
<reference evidence="6 7" key="1">
    <citation type="submission" date="2024-09" db="EMBL/GenBank/DDBJ databases">
        <authorList>
            <person name="Sun Q."/>
            <person name="Mori K."/>
        </authorList>
    </citation>
    <scope>NUCLEOTIDE SEQUENCE [LARGE SCALE GENOMIC DNA]</scope>
    <source>
        <strain evidence="6 7">NCAIM B.02340</strain>
    </source>
</reference>
<organism evidence="6 7">
    <name type="scientific">Thermus composti</name>
    <dbReference type="NCBI Taxonomy" id="532059"/>
    <lineage>
        <taxon>Bacteria</taxon>
        <taxon>Thermotogati</taxon>
        <taxon>Deinococcota</taxon>
        <taxon>Deinococci</taxon>
        <taxon>Thermales</taxon>
        <taxon>Thermaceae</taxon>
        <taxon>Thermus</taxon>
    </lineage>
</organism>
<dbReference type="PANTHER" id="PTHR10746">
    <property type="entry name" value="50S RIBOSOMAL PROTEIN L4"/>
    <property type="match status" value="1"/>
</dbReference>
<dbReference type="InterPro" id="IPR023574">
    <property type="entry name" value="Ribosomal_uL4_dom_sf"/>
</dbReference>
<keyword evidence="3 5" id="KW-0687">Ribonucleoprotein</keyword>